<dbReference type="PROSITE" id="PS50110">
    <property type="entry name" value="RESPONSE_REGULATORY"/>
    <property type="match status" value="1"/>
</dbReference>
<sequence>MLHIGICDDNQKDISRVQELAVRFSEQHPEMPVQIQAYSSPYDLLDDIEKTGGFDLYLLDVVMPHMTGVTLARRIRERKERAEILFLTVSKEYAVEAFSVKASGYLIKPVNQSAFEDAVLDCIHRLSPENNPSLLLKSKDGIHRISICELMCVESFNHNQVCTLSDGSMLEASATLSELMEELKNFSVFVRPHRAYIVNMDFIRRLTARELLLTDGKRIPISQSRYGEIKNSYFTYMLHV</sequence>
<gene>
    <name evidence="6" type="primary">lytR_1</name>
    <name evidence="6" type="ORF">RTSSTS7063_00054</name>
</gene>
<evidence type="ECO:0000256" key="2">
    <source>
        <dbReference type="ARBA" id="ARBA00024867"/>
    </source>
</evidence>
<evidence type="ECO:0000256" key="1">
    <source>
        <dbReference type="ARBA" id="ARBA00018672"/>
    </source>
</evidence>
<accession>A0A564U829</accession>
<dbReference type="EMBL" id="CABHNA010000070">
    <property type="protein sequence ID" value="VUX15666.1"/>
    <property type="molecule type" value="Genomic_DNA"/>
</dbReference>
<evidence type="ECO:0000256" key="3">
    <source>
        <dbReference type="PROSITE-ProRule" id="PRU00169"/>
    </source>
</evidence>
<protein>
    <recommendedName>
        <fullName evidence="1">Stage 0 sporulation protein A homolog</fullName>
    </recommendedName>
</protein>
<evidence type="ECO:0000313" key="7">
    <source>
        <dbReference type="Proteomes" id="UP000363661"/>
    </source>
</evidence>
<dbReference type="InterPro" id="IPR046947">
    <property type="entry name" value="LytR-like"/>
</dbReference>
<dbReference type="Pfam" id="PF04397">
    <property type="entry name" value="LytTR"/>
    <property type="match status" value="1"/>
</dbReference>
<organism evidence="6 7">
    <name type="scientific">[Ruminococcus] torques</name>
    <dbReference type="NCBI Taxonomy" id="33039"/>
    <lineage>
        <taxon>Bacteria</taxon>
        <taxon>Bacillati</taxon>
        <taxon>Bacillota</taxon>
        <taxon>Clostridia</taxon>
        <taxon>Lachnospirales</taxon>
        <taxon>Lachnospiraceae</taxon>
        <taxon>Mediterraneibacter</taxon>
    </lineage>
</organism>
<dbReference type="InterPro" id="IPR011006">
    <property type="entry name" value="CheY-like_superfamily"/>
</dbReference>
<evidence type="ECO:0000259" key="5">
    <source>
        <dbReference type="PROSITE" id="PS50930"/>
    </source>
</evidence>
<dbReference type="SMART" id="SM00448">
    <property type="entry name" value="REC"/>
    <property type="match status" value="1"/>
</dbReference>
<dbReference type="AlphaFoldDB" id="A0A564U829"/>
<reference evidence="6 7" key="1">
    <citation type="submission" date="2019-07" db="EMBL/GenBank/DDBJ databases">
        <authorList>
            <person name="Hibberd C M."/>
            <person name="Gehrig L. J."/>
            <person name="Chang H.-W."/>
            <person name="Venkatesh S."/>
        </authorList>
    </citation>
    <scope>NUCLEOTIDE SEQUENCE [LARGE SCALE GENOMIC DNA]</scope>
    <source>
        <strain evidence="6">Ruminococcus_torques_SSTS_Bg7063</strain>
    </source>
</reference>
<dbReference type="PANTHER" id="PTHR37299">
    <property type="entry name" value="TRANSCRIPTIONAL REGULATOR-RELATED"/>
    <property type="match status" value="1"/>
</dbReference>
<dbReference type="GO" id="GO:0000156">
    <property type="term" value="F:phosphorelay response regulator activity"/>
    <property type="evidence" value="ECO:0007669"/>
    <property type="project" value="InterPro"/>
</dbReference>
<evidence type="ECO:0000313" key="6">
    <source>
        <dbReference type="EMBL" id="VUX15666.1"/>
    </source>
</evidence>
<dbReference type="Pfam" id="PF00072">
    <property type="entry name" value="Response_reg"/>
    <property type="match status" value="1"/>
</dbReference>
<dbReference type="GO" id="GO:0003677">
    <property type="term" value="F:DNA binding"/>
    <property type="evidence" value="ECO:0007669"/>
    <property type="project" value="InterPro"/>
</dbReference>
<dbReference type="PANTHER" id="PTHR37299:SF1">
    <property type="entry name" value="STAGE 0 SPORULATION PROTEIN A HOMOLOG"/>
    <property type="match status" value="1"/>
</dbReference>
<keyword evidence="7" id="KW-1185">Reference proteome</keyword>
<comment type="function">
    <text evidence="2">May play the central regulatory role in sporulation. It may be an element of the effector pathway responsible for the activation of sporulation genes in response to nutritional stress. Spo0A may act in concert with spo0H (a sigma factor) to control the expression of some genes that are critical to the sporulation process.</text>
</comment>
<evidence type="ECO:0000259" key="4">
    <source>
        <dbReference type="PROSITE" id="PS50110"/>
    </source>
</evidence>
<proteinExistence type="predicted"/>
<dbReference type="PROSITE" id="PS50930">
    <property type="entry name" value="HTH_LYTTR"/>
    <property type="match status" value="1"/>
</dbReference>
<name>A0A564U829_9FIRM</name>
<dbReference type="InterPro" id="IPR001789">
    <property type="entry name" value="Sig_transdc_resp-reg_receiver"/>
</dbReference>
<dbReference type="Proteomes" id="UP000363661">
    <property type="component" value="Unassembled WGS sequence"/>
</dbReference>
<keyword evidence="3" id="KW-0597">Phosphoprotein</keyword>
<dbReference type="SUPFAM" id="SSF52172">
    <property type="entry name" value="CheY-like"/>
    <property type="match status" value="1"/>
</dbReference>
<feature type="domain" description="HTH LytTR-type" evidence="5">
    <location>
        <begin position="134"/>
        <end position="235"/>
    </location>
</feature>
<dbReference type="Gene3D" id="3.40.50.2300">
    <property type="match status" value="1"/>
</dbReference>
<dbReference type="SMART" id="SM00850">
    <property type="entry name" value="LytTR"/>
    <property type="match status" value="1"/>
</dbReference>
<feature type="modified residue" description="4-aspartylphosphate" evidence="3">
    <location>
        <position position="60"/>
    </location>
</feature>
<dbReference type="RefSeq" id="WP_207705825.1">
    <property type="nucleotide sequence ID" value="NZ_CABHNA010000070.1"/>
</dbReference>
<dbReference type="InterPro" id="IPR007492">
    <property type="entry name" value="LytTR_DNA-bd_dom"/>
</dbReference>
<feature type="domain" description="Response regulatory" evidence="4">
    <location>
        <begin position="3"/>
        <end position="123"/>
    </location>
</feature>
<dbReference type="Gene3D" id="2.40.50.1020">
    <property type="entry name" value="LytTr DNA-binding domain"/>
    <property type="match status" value="1"/>
</dbReference>